<name>A0A835S5W2_VANPL</name>
<dbReference type="EMBL" id="JADCNL010000001">
    <property type="protein sequence ID" value="KAG0498057.1"/>
    <property type="molecule type" value="Genomic_DNA"/>
</dbReference>
<protein>
    <submittedName>
        <fullName evidence="1">Uncharacterized protein</fullName>
    </submittedName>
</protein>
<dbReference type="Proteomes" id="UP000636800">
    <property type="component" value="Chromosome 1"/>
</dbReference>
<evidence type="ECO:0000313" key="2">
    <source>
        <dbReference type="Proteomes" id="UP000636800"/>
    </source>
</evidence>
<sequence>MQECAKYGNLQEALHNLNLLDVTVLDYNSLFYYHLKSRRVSLDPVNTCLLRNEEELGLFVGLFFVIEEMYRNGFVLLLPFLKRLMRFARKRLMG</sequence>
<comment type="caution">
    <text evidence="1">The sequence shown here is derived from an EMBL/GenBank/DDBJ whole genome shotgun (WGS) entry which is preliminary data.</text>
</comment>
<dbReference type="AlphaFoldDB" id="A0A835S5W2"/>
<organism evidence="1 2">
    <name type="scientific">Vanilla planifolia</name>
    <name type="common">Vanilla</name>
    <dbReference type="NCBI Taxonomy" id="51239"/>
    <lineage>
        <taxon>Eukaryota</taxon>
        <taxon>Viridiplantae</taxon>
        <taxon>Streptophyta</taxon>
        <taxon>Embryophyta</taxon>
        <taxon>Tracheophyta</taxon>
        <taxon>Spermatophyta</taxon>
        <taxon>Magnoliopsida</taxon>
        <taxon>Liliopsida</taxon>
        <taxon>Asparagales</taxon>
        <taxon>Orchidaceae</taxon>
        <taxon>Vanilloideae</taxon>
        <taxon>Vanilleae</taxon>
        <taxon>Vanilla</taxon>
    </lineage>
</organism>
<gene>
    <name evidence="1" type="ORF">HPP92_002748</name>
</gene>
<accession>A0A835S5W2</accession>
<reference evidence="1 2" key="1">
    <citation type="journal article" date="2020" name="Nat. Food">
        <title>A phased Vanilla planifolia genome enables genetic improvement of flavour and production.</title>
        <authorList>
            <person name="Hasing T."/>
            <person name="Tang H."/>
            <person name="Brym M."/>
            <person name="Khazi F."/>
            <person name="Huang T."/>
            <person name="Chambers A.H."/>
        </authorList>
    </citation>
    <scope>NUCLEOTIDE SEQUENCE [LARGE SCALE GENOMIC DNA]</scope>
    <source>
        <tissue evidence="1">Leaf</tissue>
    </source>
</reference>
<proteinExistence type="predicted"/>
<evidence type="ECO:0000313" key="1">
    <source>
        <dbReference type="EMBL" id="KAG0498057.1"/>
    </source>
</evidence>
<dbReference type="OrthoDB" id="757982at2759"/>
<keyword evidence="2" id="KW-1185">Reference proteome</keyword>